<organism evidence="1 2">
    <name type="scientific">Tunturiibacter lichenicola</name>
    <dbReference type="NCBI Taxonomy" id="2051959"/>
    <lineage>
        <taxon>Bacteria</taxon>
        <taxon>Pseudomonadati</taxon>
        <taxon>Acidobacteriota</taxon>
        <taxon>Terriglobia</taxon>
        <taxon>Terriglobales</taxon>
        <taxon>Acidobacteriaceae</taxon>
        <taxon>Tunturiibacter</taxon>
    </lineage>
</organism>
<dbReference type="Pfam" id="PF13376">
    <property type="entry name" value="OmdA"/>
    <property type="match status" value="2"/>
</dbReference>
<name>A0A7W8JB79_9BACT</name>
<sequence>MPDDLGDAHMGDILGADDALKAGLFQLLASETKAGEAWSAAAKFGQDLGAIVVAAGFACREKDPRVGTRNNGYSVDFYPGDCMALSAVKKIRAVLEPANNGLGWVIVRLPFEVDKTLKNMVRLRVKVEIGGEVFRTSLFGDAVRGGHFVLINKKMQRAAEAKVGAMVDLQIEPDLEEREAVVTPEFERLLKREKRLARWYGEQSESMQREVGKWLGAVKSPEARKRRAEQMAERMLLTMEGEKVLPPVLEVAFNRVPVARRGWELLTETQRRNSLLAIFYYQSPEARERRVKKLVEDCLKAAKR</sequence>
<dbReference type="InterPro" id="IPR015018">
    <property type="entry name" value="DUF1905"/>
</dbReference>
<dbReference type="Gene3D" id="2.40.30.100">
    <property type="entry name" value="AF2212/PG0164-like"/>
    <property type="match status" value="1"/>
</dbReference>
<gene>
    <name evidence="1" type="ORF">HDF10_004066</name>
</gene>
<accession>A0A7W8JB79</accession>
<dbReference type="InterPro" id="IPR037079">
    <property type="entry name" value="AF2212/PG0164-like_sf"/>
</dbReference>
<evidence type="ECO:0000313" key="2">
    <source>
        <dbReference type="Proteomes" id="UP000569092"/>
    </source>
</evidence>
<dbReference type="Pfam" id="PF08922">
    <property type="entry name" value="DUF1905"/>
    <property type="match status" value="1"/>
</dbReference>
<protein>
    <submittedName>
        <fullName evidence="1">Uncharacterized protein YdeI (YjbR/CyaY-like superfamily)</fullName>
    </submittedName>
</protein>
<dbReference type="SUPFAM" id="SSF141694">
    <property type="entry name" value="AF2212/PG0164-like"/>
    <property type="match status" value="1"/>
</dbReference>
<dbReference type="Proteomes" id="UP000569092">
    <property type="component" value="Unassembled WGS sequence"/>
</dbReference>
<reference evidence="1 2" key="1">
    <citation type="submission" date="2020-08" db="EMBL/GenBank/DDBJ databases">
        <title>Genomic Encyclopedia of Type Strains, Phase IV (KMG-V): Genome sequencing to study the core and pangenomes of soil and plant-associated prokaryotes.</title>
        <authorList>
            <person name="Whitman W."/>
        </authorList>
    </citation>
    <scope>NUCLEOTIDE SEQUENCE [LARGE SCALE GENOMIC DNA]</scope>
    <source>
        <strain evidence="1 2">M8US30</strain>
    </source>
</reference>
<dbReference type="EMBL" id="JACHDZ010000008">
    <property type="protein sequence ID" value="MBB5346059.1"/>
    <property type="molecule type" value="Genomic_DNA"/>
</dbReference>
<comment type="caution">
    <text evidence="1">The sequence shown here is derived from an EMBL/GenBank/DDBJ whole genome shotgun (WGS) entry which is preliminary data.</text>
</comment>
<evidence type="ECO:0000313" key="1">
    <source>
        <dbReference type="EMBL" id="MBB5346059.1"/>
    </source>
</evidence>
<proteinExistence type="predicted"/>
<dbReference type="AlphaFoldDB" id="A0A7W8JB79"/>